<dbReference type="EMBL" id="KX009063">
    <property type="protein sequence ID" value="ARO45208.1"/>
    <property type="molecule type" value="Genomic_DNA"/>
</dbReference>
<accession>A0A2P0QFP1</accession>
<keyword evidence="1" id="KW-0614">Plasmid</keyword>
<dbReference type="AlphaFoldDB" id="A0A2P0QFP1"/>
<reference evidence="1" key="1">
    <citation type="submission" date="2016-03" db="EMBL/GenBank/DDBJ databases">
        <title>The evolution of Pseudomonas syringae pv. actinidiae in New Zealand.</title>
        <authorList>
            <person name="Taiaroa G."/>
            <person name="Poulter R.T.M."/>
            <person name="Lamont I."/>
            <person name="Stockwell P."/>
            <person name="Butler M.I."/>
        </authorList>
    </citation>
    <scope>NUCLEOTIDE SEQUENCE</scope>
    <source>
        <strain evidence="1">RT811</strain>
        <plasmid evidence="1">pPU_RT811</plasmid>
    </source>
</reference>
<name>A0A2P0QFP1_PSESF</name>
<organism evidence="1">
    <name type="scientific">Pseudomonas syringae pv. actinidiae</name>
    <dbReference type="NCBI Taxonomy" id="103796"/>
    <lineage>
        <taxon>Bacteria</taxon>
        <taxon>Pseudomonadati</taxon>
        <taxon>Pseudomonadota</taxon>
        <taxon>Gammaproteobacteria</taxon>
        <taxon>Pseudomonadales</taxon>
        <taxon>Pseudomonadaceae</taxon>
        <taxon>Pseudomonas</taxon>
        <taxon>Pseudomonas syringae</taxon>
    </lineage>
</organism>
<proteinExistence type="predicted"/>
<geneLocation type="plasmid" evidence="1">
    <name>pPU_RT811</name>
</geneLocation>
<evidence type="ECO:0000313" key="1">
    <source>
        <dbReference type="EMBL" id="ARO45208.1"/>
    </source>
</evidence>
<sequence>MGFFSWWIQVSSDETLFLLIKNGIMLHENRVSFNKTLKREEMRGGI</sequence>
<protein>
    <submittedName>
        <fullName evidence="1">Uncharacterized protein</fullName>
    </submittedName>
</protein>